<organism evidence="3 4">
    <name type="scientific">Rhodococcus chondri</name>
    <dbReference type="NCBI Taxonomy" id="3065941"/>
    <lineage>
        <taxon>Bacteria</taxon>
        <taxon>Bacillati</taxon>
        <taxon>Actinomycetota</taxon>
        <taxon>Actinomycetes</taxon>
        <taxon>Mycobacteriales</taxon>
        <taxon>Nocardiaceae</taxon>
        <taxon>Rhodococcus</taxon>
    </lineage>
</organism>
<evidence type="ECO:0000313" key="3">
    <source>
        <dbReference type="EMBL" id="MEE2032757.1"/>
    </source>
</evidence>
<name>A0ABU7JU08_9NOCA</name>
<keyword evidence="4" id="KW-1185">Reference proteome</keyword>
<dbReference type="Pfam" id="PF06724">
    <property type="entry name" value="DUF1206"/>
    <property type="match status" value="3"/>
</dbReference>
<gene>
    <name evidence="3" type="ORF">Q8814_11635</name>
</gene>
<proteinExistence type="predicted"/>
<comment type="caution">
    <text evidence="3">The sequence shown here is derived from an EMBL/GenBank/DDBJ whole genome shotgun (WGS) entry which is preliminary data.</text>
</comment>
<keyword evidence="1" id="KW-0812">Transmembrane</keyword>
<evidence type="ECO:0000313" key="4">
    <source>
        <dbReference type="Proteomes" id="UP001331936"/>
    </source>
</evidence>
<feature type="transmembrane region" description="Helical" evidence="1">
    <location>
        <begin position="157"/>
        <end position="179"/>
    </location>
</feature>
<sequence>MTSQSSGGGAASTAERAAQHPVLERFARAGYVGSGLVHLLIGYIAVRIAFGGEDGSADQSGAMAELAEQPGGRFVLWACVVVFVMMGIWRIAEATFGSASRPDAVDPKDRAFDRIKALSLAVVYFAFALMAFGFARGNGSSSSEQNTSLTASLMESTLGKIALIVGALIIIGVGAYHVHKGATCNFVDDLKGSTGQAVRSLGLVGYVAKGLSIGVIGVLVILAVFQSQPDKAAGLDGAIKTLGAQPYGAVLLVVAGVGIAVYGLYSFVMARYAKM</sequence>
<protein>
    <submittedName>
        <fullName evidence="3">DUF1206 domain-containing protein</fullName>
    </submittedName>
</protein>
<feature type="domain" description="DUF1206" evidence="2">
    <location>
        <begin position="118"/>
        <end position="183"/>
    </location>
</feature>
<evidence type="ECO:0000259" key="2">
    <source>
        <dbReference type="Pfam" id="PF06724"/>
    </source>
</evidence>
<dbReference type="Proteomes" id="UP001331936">
    <property type="component" value="Unassembled WGS sequence"/>
</dbReference>
<feature type="transmembrane region" description="Helical" evidence="1">
    <location>
        <begin position="245"/>
        <end position="268"/>
    </location>
</feature>
<feature type="transmembrane region" description="Helical" evidence="1">
    <location>
        <begin position="117"/>
        <end position="137"/>
    </location>
</feature>
<keyword evidence="1" id="KW-0472">Membrane</keyword>
<accession>A0ABU7JU08</accession>
<keyword evidence="1" id="KW-1133">Transmembrane helix</keyword>
<evidence type="ECO:0000256" key="1">
    <source>
        <dbReference type="SAM" id="Phobius"/>
    </source>
</evidence>
<dbReference type="EMBL" id="JAUZMZ010000054">
    <property type="protein sequence ID" value="MEE2032757.1"/>
    <property type="molecule type" value="Genomic_DNA"/>
</dbReference>
<feature type="transmembrane region" description="Helical" evidence="1">
    <location>
        <begin position="74"/>
        <end position="92"/>
    </location>
</feature>
<feature type="domain" description="DUF1206" evidence="2">
    <location>
        <begin position="204"/>
        <end position="272"/>
    </location>
</feature>
<feature type="domain" description="DUF1206" evidence="2">
    <location>
        <begin position="29"/>
        <end position="96"/>
    </location>
</feature>
<feature type="transmembrane region" description="Helical" evidence="1">
    <location>
        <begin position="29"/>
        <end position="50"/>
    </location>
</feature>
<dbReference type="InterPro" id="IPR009597">
    <property type="entry name" value="DUF1206"/>
</dbReference>
<feature type="transmembrane region" description="Helical" evidence="1">
    <location>
        <begin position="200"/>
        <end position="225"/>
    </location>
</feature>
<reference evidence="3 4" key="1">
    <citation type="submission" date="2023-08" db="EMBL/GenBank/DDBJ databases">
        <authorList>
            <person name="Girao M."/>
            <person name="Carvalho M.F."/>
        </authorList>
    </citation>
    <scope>NUCLEOTIDE SEQUENCE [LARGE SCALE GENOMIC DNA]</scope>
    <source>
        <strain evidence="3 4">CC-R104</strain>
    </source>
</reference>
<dbReference type="RefSeq" id="WP_330152175.1">
    <property type="nucleotide sequence ID" value="NZ_JAUZMZ010000054.1"/>
</dbReference>